<dbReference type="InterPro" id="IPR008258">
    <property type="entry name" value="Transglycosylase_SLT_dom_1"/>
</dbReference>
<keyword evidence="4" id="KW-1185">Reference proteome</keyword>
<dbReference type="EMBL" id="JAGQFT020000012">
    <property type="protein sequence ID" value="MBS7458575.1"/>
    <property type="molecule type" value="Genomic_DNA"/>
</dbReference>
<dbReference type="SUPFAM" id="SSF53955">
    <property type="entry name" value="Lysozyme-like"/>
    <property type="match status" value="1"/>
</dbReference>
<feature type="region of interest" description="Disordered" evidence="1">
    <location>
        <begin position="243"/>
        <end position="274"/>
    </location>
</feature>
<evidence type="ECO:0000256" key="1">
    <source>
        <dbReference type="SAM" id="MobiDB-lite"/>
    </source>
</evidence>
<accession>A0AAP2CF44</accession>
<name>A0AAP2CF44_9GAMM</name>
<dbReference type="Proteomes" id="UP000675747">
    <property type="component" value="Unassembled WGS sequence"/>
</dbReference>
<dbReference type="CDD" id="cd16892">
    <property type="entry name" value="LT_VirB1-like"/>
    <property type="match status" value="1"/>
</dbReference>
<comment type="caution">
    <text evidence="3">The sequence shown here is derived from an EMBL/GenBank/DDBJ whole genome shotgun (WGS) entry which is preliminary data.</text>
</comment>
<dbReference type="Gene3D" id="1.10.530.10">
    <property type="match status" value="1"/>
</dbReference>
<sequence>MLPGLELMAACADLAVPAEVMQHVARVESSFNPYAIGVVGGRLARQPRNLGEAVATAEMLEREGYNFSLGIAQVNRHNLARQGLSSFEDAFAVCPNATAGSRILAECYERAGRDWSRAFSCYYSGDFTTGFDHGYVQKVVASWRGAVEQRRAVAIPVARAAGGVSRRSAVSRTEAVARSLPQRRSEGMGRSPDGSEAAAPAGRQVQERQDLFDQALSEPGLPVAVAAASDAAPVVVQLMDADAQAQPAPISAVPDGPAPIPPEPPPEQDAAFVF</sequence>
<reference evidence="3 4" key="1">
    <citation type="journal article" date="2021" name="Microbiol. Resour. Announc.">
        <title>Draft Genome Sequence of Coralloluteibacterium stylophorae LMG 29479T.</title>
        <authorList>
            <person name="Karlyshev A.V."/>
            <person name="Kudryashova E.B."/>
            <person name="Ariskina E.V."/>
            <person name="Conroy A.P."/>
            <person name="Abidueva E.Y."/>
        </authorList>
    </citation>
    <scope>NUCLEOTIDE SEQUENCE [LARGE SCALE GENOMIC DNA]</scope>
    <source>
        <strain evidence="3 4">LMG 29479</strain>
    </source>
</reference>
<dbReference type="InterPro" id="IPR023346">
    <property type="entry name" value="Lysozyme-like_dom_sf"/>
</dbReference>
<evidence type="ECO:0000313" key="4">
    <source>
        <dbReference type="Proteomes" id="UP000675747"/>
    </source>
</evidence>
<gene>
    <name evidence="3" type="ORF">KB893_015655</name>
</gene>
<protein>
    <submittedName>
        <fullName evidence="3">Lytic transglycosylase domain-containing protein</fullName>
    </submittedName>
</protein>
<dbReference type="Pfam" id="PF01464">
    <property type="entry name" value="SLT"/>
    <property type="match status" value="1"/>
</dbReference>
<feature type="domain" description="Transglycosylase SLT" evidence="2">
    <location>
        <begin position="15"/>
        <end position="136"/>
    </location>
</feature>
<organism evidence="3 4">
    <name type="scientific">Coralloluteibacterium stylophorae</name>
    <dbReference type="NCBI Taxonomy" id="1776034"/>
    <lineage>
        <taxon>Bacteria</taxon>
        <taxon>Pseudomonadati</taxon>
        <taxon>Pseudomonadota</taxon>
        <taxon>Gammaproteobacteria</taxon>
        <taxon>Lysobacterales</taxon>
        <taxon>Lysobacteraceae</taxon>
        <taxon>Coralloluteibacterium</taxon>
    </lineage>
</organism>
<feature type="compositionally biased region" description="Pro residues" evidence="1">
    <location>
        <begin position="256"/>
        <end position="267"/>
    </location>
</feature>
<evidence type="ECO:0000313" key="3">
    <source>
        <dbReference type="EMBL" id="MBS7458575.1"/>
    </source>
</evidence>
<dbReference type="AlphaFoldDB" id="A0AAP2CF44"/>
<feature type="region of interest" description="Disordered" evidence="1">
    <location>
        <begin position="172"/>
        <end position="205"/>
    </location>
</feature>
<proteinExistence type="predicted"/>
<evidence type="ECO:0000259" key="2">
    <source>
        <dbReference type="Pfam" id="PF01464"/>
    </source>
</evidence>